<name>A0AA39X4I2_9PEZI</name>
<gene>
    <name evidence="3" type="ORF">B0T14DRAFT_511940</name>
</gene>
<feature type="region of interest" description="Disordered" evidence="2">
    <location>
        <begin position="162"/>
        <end position="191"/>
    </location>
</feature>
<feature type="coiled-coil region" evidence="1">
    <location>
        <begin position="87"/>
        <end position="114"/>
    </location>
</feature>
<feature type="region of interest" description="Disordered" evidence="2">
    <location>
        <begin position="27"/>
        <end position="55"/>
    </location>
</feature>
<feature type="compositionally biased region" description="Polar residues" evidence="2">
    <location>
        <begin position="162"/>
        <end position="180"/>
    </location>
</feature>
<dbReference type="EMBL" id="JAULSU010000002">
    <property type="protein sequence ID" value="KAK0627167.1"/>
    <property type="molecule type" value="Genomic_DNA"/>
</dbReference>
<keyword evidence="4" id="KW-1185">Reference proteome</keyword>
<comment type="caution">
    <text evidence="3">The sequence shown here is derived from an EMBL/GenBank/DDBJ whole genome shotgun (WGS) entry which is preliminary data.</text>
</comment>
<evidence type="ECO:0000256" key="1">
    <source>
        <dbReference type="SAM" id="Coils"/>
    </source>
</evidence>
<accession>A0AA39X4I2</accession>
<protein>
    <submittedName>
        <fullName evidence="3">Uncharacterized protein</fullName>
    </submittedName>
</protein>
<organism evidence="3 4">
    <name type="scientific">Immersiella caudata</name>
    <dbReference type="NCBI Taxonomy" id="314043"/>
    <lineage>
        <taxon>Eukaryota</taxon>
        <taxon>Fungi</taxon>
        <taxon>Dikarya</taxon>
        <taxon>Ascomycota</taxon>
        <taxon>Pezizomycotina</taxon>
        <taxon>Sordariomycetes</taxon>
        <taxon>Sordariomycetidae</taxon>
        <taxon>Sordariales</taxon>
        <taxon>Lasiosphaeriaceae</taxon>
        <taxon>Immersiella</taxon>
    </lineage>
</organism>
<feature type="compositionally biased region" description="Basic and acidic residues" evidence="2">
    <location>
        <begin position="181"/>
        <end position="190"/>
    </location>
</feature>
<evidence type="ECO:0000256" key="2">
    <source>
        <dbReference type="SAM" id="MobiDB-lite"/>
    </source>
</evidence>
<sequence>MNATKHTRTRNRCLFASLFNFQLGEVKQSGKGEKRRSSSPPFWDMTPTQKPLPKLPGDHAPLAPLAARRFHAEARLPPTKKPPKRAISWSEDQINRLQQDNRELRQKILEQKRVDMEKDQTIAFLKQQNAQYGREIDRKHEMAQFANSIIVAVRDFQQAQPWQSANPTNYGETHTNTAHTSDARTGDTRIESNSISDAISEIIRIYSQV</sequence>
<evidence type="ECO:0000313" key="4">
    <source>
        <dbReference type="Proteomes" id="UP001175000"/>
    </source>
</evidence>
<dbReference type="Proteomes" id="UP001175000">
    <property type="component" value="Unassembled WGS sequence"/>
</dbReference>
<proteinExistence type="predicted"/>
<keyword evidence="1" id="KW-0175">Coiled coil</keyword>
<dbReference type="AlphaFoldDB" id="A0AA39X4I2"/>
<reference evidence="3" key="1">
    <citation type="submission" date="2023-06" db="EMBL/GenBank/DDBJ databases">
        <title>Genome-scale phylogeny and comparative genomics of the fungal order Sordariales.</title>
        <authorList>
            <consortium name="Lawrence Berkeley National Laboratory"/>
            <person name="Hensen N."/>
            <person name="Bonometti L."/>
            <person name="Westerberg I."/>
            <person name="Brannstrom I.O."/>
            <person name="Guillou S."/>
            <person name="Cros-Aarteil S."/>
            <person name="Calhoun S."/>
            <person name="Haridas S."/>
            <person name="Kuo A."/>
            <person name="Mondo S."/>
            <person name="Pangilinan J."/>
            <person name="Riley R."/>
            <person name="Labutti K."/>
            <person name="Andreopoulos B."/>
            <person name="Lipzen A."/>
            <person name="Chen C."/>
            <person name="Yanf M."/>
            <person name="Daum C."/>
            <person name="Ng V."/>
            <person name="Clum A."/>
            <person name="Steindorff A."/>
            <person name="Ohm R."/>
            <person name="Martin F."/>
            <person name="Silar P."/>
            <person name="Natvig D."/>
            <person name="Lalanne C."/>
            <person name="Gautier V."/>
            <person name="Ament-Velasquez S.L."/>
            <person name="Kruys A."/>
            <person name="Hutchinson M.I."/>
            <person name="Powell A.J."/>
            <person name="Barry K."/>
            <person name="Miller A.N."/>
            <person name="Grigoriev I.V."/>
            <person name="Debuchy R."/>
            <person name="Gladieux P."/>
            <person name="Thoren M.H."/>
            <person name="Johannesson H."/>
        </authorList>
    </citation>
    <scope>NUCLEOTIDE SEQUENCE</scope>
    <source>
        <strain evidence="3">CBS 606.72</strain>
    </source>
</reference>
<evidence type="ECO:0000313" key="3">
    <source>
        <dbReference type="EMBL" id="KAK0627167.1"/>
    </source>
</evidence>